<feature type="transmembrane region" description="Helical" evidence="6">
    <location>
        <begin position="303"/>
        <end position="324"/>
    </location>
</feature>
<dbReference type="Proteomes" id="UP000236655">
    <property type="component" value="Chromosome"/>
</dbReference>
<feature type="transmembrane region" description="Helical" evidence="6">
    <location>
        <begin position="73"/>
        <end position="91"/>
    </location>
</feature>
<accession>A0A2I7N885</accession>
<keyword evidence="2" id="KW-1003">Cell membrane</keyword>
<dbReference type="KEGG" id="nba:CUN60_10315"/>
<dbReference type="PANTHER" id="PTHR43124">
    <property type="entry name" value="PURINE EFFLUX PUMP PBUE"/>
    <property type="match status" value="1"/>
</dbReference>
<dbReference type="PROSITE" id="PS50850">
    <property type="entry name" value="MFS"/>
    <property type="match status" value="1"/>
</dbReference>
<feature type="transmembrane region" description="Helical" evidence="6">
    <location>
        <begin position="97"/>
        <end position="120"/>
    </location>
</feature>
<dbReference type="SUPFAM" id="SSF103473">
    <property type="entry name" value="MFS general substrate transporter"/>
    <property type="match status" value="1"/>
</dbReference>
<keyword evidence="3 6" id="KW-0812">Transmembrane</keyword>
<dbReference type="GO" id="GO:0022857">
    <property type="term" value="F:transmembrane transporter activity"/>
    <property type="evidence" value="ECO:0007669"/>
    <property type="project" value="InterPro"/>
</dbReference>
<feature type="transmembrane region" description="Helical" evidence="6">
    <location>
        <begin position="161"/>
        <end position="181"/>
    </location>
</feature>
<feature type="transmembrane region" description="Helical" evidence="6">
    <location>
        <begin position="344"/>
        <end position="364"/>
    </location>
</feature>
<evidence type="ECO:0000256" key="4">
    <source>
        <dbReference type="ARBA" id="ARBA00022989"/>
    </source>
</evidence>
<feature type="transmembrane region" description="Helical" evidence="6">
    <location>
        <begin position="12"/>
        <end position="32"/>
    </location>
</feature>
<dbReference type="CDD" id="cd06174">
    <property type="entry name" value="MFS"/>
    <property type="match status" value="1"/>
</dbReference>
<dbReference type="OrthoDB" id="5291895at2"/>
<keyword evidence="5 6" id="KW-0472">Membrane</keyword>
<feature type="domain" description="Major facilitator superfamily (MFS) profile" evidence="7">
    <location>
        <begin position="1"/>
        <end position="421"/>
    </location>
</feature>
<evidence type="ECO:0000256" key="1">
    <source>
        <dbReference type="ARBA" id="ARBA00004651"/>
    </source>
</evidence>
<proteinExistence type="predicted"/>
<dbReference type="InterPro" id="IPR020846">
    <property type="entry name" value="MFS_dom"/>
</dbReference>
<feature type="transmembrane region" description="Helical" evidence="6">
    <location>
        <begin position="247"/>
        <end position="269"/>
    </location>
</feature>
<dbReference type="PANTHER" id="PTHR43124:SF3">
    <property type="entry name" value="CHLORAMPHENICOL EFFLUX PUMP RV0191"/>
    <property type="match status" value="1"/>
</dbReference>
<feature type="transmembrane region" description="Helical" evidence="6">
    <location>
        <begin position="276"/>
        <end position="297"/>
    </location>
</feature>
<reference evidence="9" key="1">
    <citation type="submission" date="2017-11" db="EMBL/GenBank/DDBJ databases">
        <authorList>
            <person name="Chan K.G."/>
            <person name="Lee L.S."/>
        </authorList>
    </citation>
    <scope>NUCLEOTIDE SEQUENCE [LARGE SCALE GENOMIC DNA]</scope>
    <source>
        <strain evidence="9">DSM 100970</strain>
    </source>
</reference>
<evidence type="ECO:0000256" key="5">
    <source>
        <dbReference type="ARBA" id="ARBA00023136"/>
    </source>
</evidence>
<feature type="transmembrane region" description="Helical" evidence="6">
    <location>
        <begin position="127"/>
        <end position="149"/>
    </location>
</feature>
<evidence type="ECO:0000256" key="6">
    <source>
        <dbReference type="SAM" id="Phobius"/>
    </source>
</evidence>
<protein>
    <submittedName>
        <fullName evidence="8">MFS transporter</fullName>
    </submittedName>
</protein>
<keyword evidence="4 6" id="KW-1133">Transmembrane helix</keyword>
<gene>
    <name evidence="8" type="ORF">CUN60_10315</name>
</gene>
<feature type="transmembrane region" description="Helical" evidence="6">
    <location>
        <begin position="209"/>
        <end position="227"/>
    </location>
</feature>
<dbReference type="RefSeq" id="WP_102951961.1">
    <property type="nucleotide sequence ID" value="NZ_CP024847.1"/>
</dbReference>
<dbReference type="Pfam" id="PF07690">
    <property type="entry name" value="MFS_1"/>
    <property type="match status" value="1"/>
</dbReference>
<sequence length="421" mass="45863">MKSLSYCRWLSTEFLFMISIMCSVLFGAYALPIQLANNLGSTELAILSGTFFAVFAFSQFYSGYLINKVSTKLLLGCSALLAAIGVFIFANTHVFSILILARVIIGLGLGCTFVGVLYIVEMEFNQQFAFFASLSQSVGNVASGLIAIFGSGLISTYSYQAAYNLISIFLLVSAILIFIFLPKQIQLVTEVNQGSIFTNLKIILSNKRFIAATVYFGGIFATILAYADLFNVKYREVVFNMSPTKAIILNGTIPLGIAIGGIIAGALSTKYKRNRLIAASFSLLLLVAMIVTLYVRFPTDEAYAISTLCQILFGIGCGGSMLAFQEVQVAFKEVYLRPLANSIILTISYLFAGLILQPGIGMIIGNNSYKLPRNSVVTSHNLLDQPIIQQAWHHYNLGLSALVVILAASFISSLFFTSKIK</sequence>
<evidence type="ECO:0000313" key="8">
    <source>
        <dbReference type="EMBL" id="AUR52673.1"/>
    </source>
</evidence>
<dbReference type="InterPro" id="IPR011701">
    <property type="entry name" value="MFS"/>
</dbReference>
<feature type="transmembrane region" description="Helical" evidence="6">
    <location>
        <begin position="397"/>
        <end position="416"/>
    </location>
</feature>
<dbReference type="InterPro" id="IPR050189">
    <property type="entry name" value="MFS_Efflux_Transporters"/>
</dbReference>
<evidence type="ECO:0000256" key="2">
    <source>
        <dbReference type="ARBA" id="ARBA00022475"/>
    </source>
</evidence>
<evidence type="ECO:0000259" key="7">
    <source>
        <dbReference type="PROSITE" id="PS50850"/>
    </source>
</evidence>
<dbReference type="Gene3D" id="1.20.1250.20">
    <property type="entry name" value="MFS general substrate transporter like domains"/>
    <property type="match status" value="2"/>
</dbReference>
<evidence type="ECO:0000313" key="9">
    <source>
        <dbReference type="Proteomes" id="UP000236655"/>
    </source>
</evidence>
<dbReference type="AlphaFoldDB" id="A0A2I7N885"/>
<dbReference type="GO" id="GO:0005886">
    <property type="term" value="C:plasma membrane"/>
    <property type="evidence" value="ECO:0007669"/>
    <property type="project" value="UniProtKB-SubCell"/>
</dbReference>
<comment type="subcellular location">
    <subcellularLocation>
        <location evidence="1">Cell membrane</location>
        <topology evidence="1">Multi-pass membrane protein</topology>
    </subcellularLocation>
</comment>
<feature type="transmembrane region" description="Helical" evidence="6">
    <location>
        <begin position="44"/>
        <end position="66"/>
    </location>
</feature>
<organism evidence="8 9">
    <name type="scientific">Aquella oligotrophica</name>
    <dbReference type="NCBI Taxonomy" id="2067065"/>
    <lineage>
        <taxon>Bacteria</taxon>
        <taxon>Pseudomonadati</taxon>
        <taxon>Pseudomonadota</taxon>
        <taxon>Betaproteobacteria</taxon>
        <taxon>Neisseriales</taxon>
        <taxon>Neisseriaceae</taxon>
        <taxon>Aquella</taxon>
    </lineage>
</organism>
<keyword evidence="9" id="KW-1185">Reference proteome</keyword>
<name>A0A2I7N885_9NEIS</name>
<dbReference type="EMBL" id="CP024847">
    <property type="protein sequence ID" value="AUR52673.1"/>
    <property type="molecule type" value="Genomic_DNA"/>
</dbReference>
<evidence type="ECO:0000256" key="3">
    <source>
        <dbReference type="ARBA" id="ARBA00022692"/>
    </source>
</evidence>
<dbReference type="InterPro" id="IPR036259">
    <property type="entry name" value="MFS_trans_sf"/>
</dbReference>